<name>A0A9P4UVJ9_9PLEO</name>
<organism evidence="1 2">
    <name type="scientific">Polyplosphaeria fusca</name>
    <dbReference type="NCBI Taxonomy" id="682080"/>
    <lineage>
        <taxon>Eukaryota</taxon>
        <taxon>Fungi</taxon>
        <taxon>Dikarya</taxon>
        <taxon>Ascomycota</taxon>
        <taxon>Pezizomycotina</taxon>
        <taxon>Dothideomycetes</taxon>
        <taxon>Pleosporomycetidae</taxon>
        <taxon>Pleosporales</taxon>
        <taxon>Tetraplosphaeriaceae</taxon>
        <taxon>Polyplosphaeria</taxon>
    </lineage>
</organism>
<accession>A0A9P4UVJ9</accession>
<protein>
    <submittedName>
        <fullName evidence="1">Uncharacterized protein</fullName>
    </submittedName>
</protein>
<evidence type="ECO:0000313" key="2">
    <source>
        <dbReference type="Proteomes" id="UP000799444"/>
    </source>
</evidence>
<dbReference type="Proteomes" id="UP000799444">
    <property type="component" value="Unassembled WGS sequence"/>
</dbReference>
<keyword evidence="2" id="KW-1185">Reference proteome</keyword>
<sequence>MAFERLLTPRNATLLVVSLGGGIIMLKARASAAKQKERAVGDYSVSVDRSGGGV</sequence>
<comment type="caution">
    <text evidence="1">The sequence shown here is derived from an EMBL/GenBank/DDBJ whole genome shotgun (WGS) entry which is preliminary data.</text>
</comment>
<dbReference type="EMBL" id="ML996286">
    <property type="protein sequence ID" value="KAF2728309.1"/>
    <property type="molecule type" value="Genomic_DNA"/>
</dbReference>
<gene>
    <name evidence="1" type="ORF">EJ04DRAFT_516714</name>
</gene>
<dbReference type="OrthoDB" id="5412893at2759"/>
<reference evidence="1" key="1">
    <citation type="journal article" date="2020" name="Stud. Mycol.">
        <title>101 Dothideomycetes genomes: a test case for predicting lifestyles and emergence of pathogens.</title>
        <authorList>
            <person name="Haridas S."/>
            <person name="Albert R."/>
            <person name="Binder M."/>
            <person name="Bloem J."/>
            <person name="Labutti K."/>
            <person name="Salamov A."/>
            <person name="Andreopoulos B."/>
            <person name="Baker S."/>
            <person name="Barry K."/>
            <person name="Bills G."/>
            <person name="Bluhm B."/>
            <person name="Cannon C."/>
            <person name="Castanera R."/>
            <person name="Culley D."/>
            <person name="Daum C."/>
            <person name="Ezra D."/>
            <person name="Gonzalez J."/>
            <person name="Henrissat B."/>
            <person name="Kuo A."/>
            <person name="Liang C."/>
            <person name="Lipzen A."/>
            <person name="Lutzoni F."/>
            <person name="Magnuson J."/>
            <person name="Mondo S."/>
            <person name="Nolan M."/>
            <person name="Ohm R."/>
            <person name="Pangilinan J."/>
            <person name="Park H.-J."/>
            <person name="Ramirez L."/>
            <person name="Alfaro M."/>
            <person name="Sun H."/>
            <person name="Tritt A."/>
            <person name="Yoshinaga Y."/>
            <person name="Zwiers L.-H."/>
            <person name="Turgeon B."/>
            <person name="Goodwin S."/>
            <person name="Spatafora J."/>
            <person name="Crous P."/>
            <person name="Grigoriev I."/>
        </authorList>
    </citation>
    <scope>NUCLEOTIDE SEQUENCE</scope>
    <source>
        <strain evidence="1">CBS 125425</strain>
    </source>
</reference>
<proteinExistence type="predicted"/>
<evidence type="ECO:0000313" key="1">
    <source>
        <dbReference type="EMBL" id="KAF2728309.1"/>
    </source>
</evidence>
<dbReference type="AlphaFoldDB" id="A0A9P4UVJ9"/>